<evidence type="ECO:0000256" key="10">
    <source>
        <dbReference type="SAM" id="MobiDB-lite"/>
    </source>
</evidence>
<keyword evidence="5" id="KW-0808">Transferase</keyword>
<feature type="transmembrane region" description="Helical" evidence="11">
    <location>
        <begin position="21"/>
        <end position="40"/>
    </location>
</feature>
<keyword evidence="8 11" id="KW-1133">Transmembrane helix</keyword>
<dbReference type="InterPro" id="IPR036890">
    <property type="entry name" value="HATPase_C_sf"/>
</dbReference>
<dbReference type="PROSITE" id="PS50885">
    <property type="entry name" value="HAMP"/>
    <property type="match status" value="1"/>
</dbReference>
<dbReference type="InterPro" id="IPR003594">
    <property type="entry name" value="HATPase_dom"/>
</dbReference>
<dbReference type="Gene3D" id="3.30.565.10">
    <property type="entry name" value="Histidine kinase-like ATPase, C-terminal domain"/>
    <property type="match status" value="1"/>
</dbReference>
<dbReference type="InterPro" id="IPR005467">
    <property type="entry name" value="His_kinase_dom"/>
</dbReference>
<evidence type="ECO:0000256" key="7">
    <source>
        <dbReference type="ARBA" id="ARBA00022777"/>
    </source>
</evidence>
<dbReference type="GO" id="GO:0005886">
    <property type="term" value="C:plasma membrane"/>
    <property type="evidence" value="ECO:0007669"/>
    <property type="project" value="UniProtKB-SubCell"/>
</dbReference>
<evidence type="ECO:0000256" key="6">
    <source>
        <dbReference type="ARBA" id="ARBA00022692"/>
    </source>
</evidence>
<feature type="domain" description="Histidine kinase" evidence="12">
    <location>
        <begin position="190"/>
        <end position="398"/>
    </location>
</feature>
<keyword evidence="4" id="KW-0597">Phosphoprotein</keyword>
<comment type="catalytic activity">
    <reaction evidence="1">
        <text>ATP + protein L-histidine = ADP + protein N-phospho-L-histidine.</text>
        <dbReference type="EC" id="2.7.13.3"/>
    </reaction>
</comment>
<dbReference type="PROSITE" id="PS50109">
    <property type="entry name" value="HIS_KIN"/>
    <property type="match status" value="1"/>
</dbReference>
<evidence type="ECO:0000256" key="2">
    <source>
        <dbReference type="ARBA" id="ARBA00004236"/>
    </source>
</evidence>
<dbReference type="InterPro" id="IPR003660">
    <property type="entry name" value="HAMP_dom"/>
</dbReference>
<feature type="region of interest" description="Disordered" evidence="10">
    <location>
        <begin position="409"/>
        <end position="451"/>
    </location>
</feature>
<dbReference type="PANTHER" id="PTHR45436:SF5">
    <property type="entry name" value="SENSOR HISTIDINE KINASE TRCS"/>
    <property type="match status" value="1"/>
</dbReference>
<evidence type="ECO:0000256" key="8">
    <source>
        <dbReference type="ARBA" id="ARBA00022989"/>
    </source>
</evidence>
<dbReference type="CDD" id="cd06225">
    <property type="entry name" value="HAMP"/>
    <property type="match status" value="1"/>
</dbReference>
<evidence type="ECO:0000259" key="12">
    <source>
        <dbReference type="PROSITE" id="PS50109"/>
    </source>
</evidence>
<dbReference type="EMBL" id="SNYA01000011">
    <property type="protein sequence ID" value="TDP89170.1"/>
    <property type="molecule type" value="Genomic_DNA"/>
</dbReference>
<dbReference type="InterPro" id="IPR050428">
    <property type="entry name" value="TCS_sensor_his_kinase"/>
</dbReference>
<accession>A0A4R6RR03</accession>
<dbReference type="SUPFAM" id="SSF47384">
    <property type="entry name" value="Homodimeric domain of signal transducing histidine kinase"/>
    <property type="match status" value="1"/>
</dbReference>
<dbReference type="AlphaFoldDB" id="A0A4R6RR03"/>
<evidence type="ECO:0000256" key="11">
    <source>
        <dbReference type="SAM" id="Phobius"/>
    </source>
</evidence>
<evidence type="ECO:0000259" key="13">
    <source>
        <dbReference type="PROSITE" id="PS50885"/>
    </source>
</evidence>
<dbReference type="CDD" id="cd00075">
    <property type="entry name" value="HATPase"/>
    <property type="match status" value="1"/>
</dbReference>
<dbReference type="SMART" id="SM00304">
    <property type="entry name" value="HAMP"/>
    <property type="match status" value="1"/>
</dbReference>
<dbReference type="SUPFAM" id="SSF55874">
    <property type="entry name" value="ATPase domain of HSP90 chaperone/DNA topoisomerase II/histidine kinase"/>
    <property type="match status" value="1"/>
</dbReference>
<keyword evidence="11" id="KW-0472">Membrane</keyword>
<dbReference type="SUPFAM" id="SSF158472">
    <property type="entry name" value="HAMP domain-like"/>
    <property type="match status" value="1"/>
</dbReference>
<evidence type="ECO:0000313" key="15">
    <source>
        <dbReference type="Proteomes" id="UP000295601"/>
    </source>
</evidence>
<dbReference type="EC" id="2.7.13.3" evidence="3"/>
<evidence type="ECO:0000256" key="1">
    <source>
        <dbReference type="ARBA" id="ARBA00000085"/>
    </source>
</evidence>
<feature type="domain" description="HAMP" evidence="13">
    <location>
        <begin position="129"/>
        <end position="182"/>
    </location>
</feature>
<proteinExistence type="predicted"/>
<dbReference type="InterPro" id="IPR003661">
    <property type="entry name" value="HisK_dim/P_dom"/>
</dbReference>
<organism evidence="14 15">
    <name type="scientific">Leucobacter luti</name>
    <dbReference type="NCBI Taxonomy" id="340320"/>
    <lineage>
        <taxon>Bacteria</taxon>
        <taxon>Bacillati</taxon>
        <taxon>Actinomycetota</taxon>
        <taxon>Actinomycetes</taxon>
        <taxon>Micrococcales</taxon>
        <taxon>Microbacteriaceae</taxon>
        <taxon>Leucobacter</taxon>
    </lineage>
</organism>
<dbReference type="CDD" id="cd00082">
    <property type="entry name" value="HisKA"/>
    <property type="match status" value="1"/>
</dbReference>
<evidence type="ECO:0000256" key="4">
    <source>
        <dbReference type="ARBA" id="ARBA00022553"/>
    </source>
</evidence>
<keyword evidence="15" id="KW-1185">Reference proteome</keyword>
<dbReference type="Pfam" id="PF00672">
    <property type="entry name" value="HAMP"/>
    <property type="match status" value="1"/>
</dbReference>
<sequence>MTRRARGRFWLTIRARITLSVALLVALGGGIIVTGLNLFMRYGPDWALPVMQAAPADPVDGAFPSSNLSYSDTGVASFRADGFTGMQATVPAIQIRDVSDVLGTLLWSSTIALVAIVVLGSIAAWVLAGRVLSPLHEINAAARSATPNRLDRRVALRGPRDELTDLSDTLDEMLERLERAFRAQQLFAANASHELRTPLATEKAMLDMLLDGPEPSLAEYRAVAERLREVNSRSIAMGEALLELTRAQVGIGGVQPLEYERHRASDVLAEPLARSRARAAERDMEIVAEVEPHTVPVNPELMGRLLDNLLGNAVRHGRAGSTVQLRWAPGSGAGGGGESSESVLWIQNAAAPLDPETRERLHEPFVRGSGRVRAETGSGLGLAIATAVAQAHGGTLRVLGSDPVLTHTAAGAGSGTDARSGSGSGTDADARSGPGTGAGLDQRGEESFTIEVRLPLRSPVATLAP</sequence>
<dbReference type="Pfam" id="PF02518">
    <property type="entry name" value="HATPase_c"/>
    <property type="match status" value="1"/>
</dbReference>
<dbReference type="SMART" id="SM00388">
    <property type="entry name" value="HisKA"/>
    <property type="match status" value="1"/>
</dbReference>
<dbReference type="Gene3D" id="1.10.287.130">
    <property type="match status" value="1"/>
</dbReference>
<dbReference type="OrthoDB" id="9786919at2"/>
<dbReference type="InterPro" id="IPR036097">
    <property type="entry name" value="HisK_dim/P_sf"/>
</dbReference>
<evidence type="ECO:0000256" key="3">
    <source>
        <dbReference type="ARBA" id="ARBA00012438"/>
    </source>
</evidence>
<dbReference type="Proteomes" id="UP000295601">
    <property type="component" value="Unassembled WGS sequence"/>
</dbReference>
<name>A0A4R6RR03_9MICO</name>
<dbReference type="SMART" id="SM00387">
    <property type="entry name" value="HATPase_c"/>
    <property type="match status" value="1"/>
</dbReference>
<dbReference type="RefSeq" id="WP_133617947.1">
    <property type="nucleotide sequence ID" value="NZ_CP080492.1"/>
</dbReference>
<evidence type="ECO:0000256" key="5">
    <source>
        <dbReference type="ARBA" id="ARBA00022679"/>
    </source>
</evidence>
<evidence type="ECO:0000256" key="9">
    <source>
        <dbReference type="ARBA" id="ARBA00023012"/>
    </source>
</evidence>
<comment type="subcellular location">
    <subcellularLocation>
        <location evidence="2">Cell membrane</location>
    </subcellularLocation>
</comment>
<evidence type="ECO:0000313" key="14">
    <source>
        <dbReference type="EMBL" id="TDP89170.1"/>
    </source>
</evidence>
<feature type="transmembrane region" description="Helical" evidence="11">
    <location>
        <begin position="105"/>
        <end position="128"/>
    </location>
</feature>
<dbReference type="Pfam" id="PF00512">
    <property type="entry name" value="HisKA"/>
    <property type="match status" value="1"/>
</dbReference>
<dbReference type="PANTHER" id="PTHR45436">
    <property type="entry name" value="SENSOR HISTIDINE KINASE YKOH"/>
    <property type="match status" value="1"/>
</dbReference>
<keyword evidence="7 14" id="KW-0418">Kinase</keyword>
<keyword evidence="6 11" id="KW-0812">Transmembrane</keyword>
<dbReference type="GO" id="GO:0000155">
    <property type="term" value="F:phosphorelay sensor kinase activity"/>
    <property type="evidence" value="ECO:0007669"/>
    <property type="project" value="InterPro"/>
</dbReference>
<protein>
    <recommendedName>
        <fullName evidence="3">histidine kinase</fullName>
        <ecNumber evidence="3">2.7.13.3</ecNumber>
    </recommendedName>
</protein>
<comment type="caution">
    <text evidence="14">The sequence shown here is derived from an EMBL/GenBank/DDBJ whole genome shotgun (WGS) entry which is preliminary data.</text>
</comment>
<reference evidence="14 15" key="1">
    <citation type="submission" date="2019-03" db="EMBL/GenBank/DDBJ databases">
        <title>Genomic analyses of the natural microbiome of Caenorhabditis elegans.</title>
        <authorList>
            <person name="Samuel B."/>
        </authorList>
    </citation>
    <scope>NUCLEOTIDE SEQUENCE [LARGE SCALE GENOMIC DNA]</scope>
    <source>
        <strain evidence="14 15">JUb18</strain>
    </source>
</reference>
<gene>
    <name evidence="14" type="ORF">EDF62_3491</name>
</gene>
<dbReference type="Gene3D" id="6.10.340.10">
    <property type="match status" value="1"/>
</dbReference>
<keyword evidence="9" id="KW-0902">Two-component regulatory system</keyword>